<dbReference type="OrthoDB" id="690702at2759"/>
<feature type="non-terminal residue" evidence="1">
    <location>
        <position position="1"/>
    </location>
</feature>
<evidence type="ECO:0000313" key="2">
    <source>
        <dbReference type="Proteomes" id="UP000324897"/>
    </source>
</evidence>
<accession>A0A5J9WIB1</accession>
<proteinExistence type="predicted"/>
<dbReference type="Proteomes" id="UP000324897">
    <property type="component" value="Chromosome 5"/>
</dbReference>
<keyword evidence="2" id="KW-1185">Reference proteome</keyword>
<dbReference type="AlphaFoldDB" id="A0A5J9WIB1"/>
<comment type="caution">
    <text evidence="1">The sequence shown here is derived from an EMBL/GenBank/DDBJ whole genome shotgun (WGS) entry which is preliminary data.</text>
</comment>
<dbReference type="Gramene" id="TVU47607">
    <property type="protein sequence ID" value="TVU47607"/>
    <property type="gene ID" value="EJB05_07213"/>
</dbReference>
<evidence type="ECO:0000313" key="1">
    <source>
        <dbReference type="EMBL" id="TVU47607.1"/>
    </source>
</evidence>
<gene>
    <name evidence="1" type="ORF">EJB05_07213</name>
</gene>
<dbReference type="EMBL" id="RWGY01000004">
    <property type="protein sequence ID" value="TVU47607.1"/>
    <property type="molecule type" value="Genomic_DNA"/>
</dbReference>
<protein>
    <submittedName>
        <fullName evidence="1">Uncharacterized protein</fullName>
    </submittedName>
</protein>
<organism evidence="1 2">
    <name type="scientific">Eragrostis curvula</name>
    <name type="common">weeping love grass</name>
    <dbReference type="NCBI Taxonomy" id="38414"/>
    <lineage>
        <taxon>Eukaryota</taxon>
        <taxon>Viridiplantae</taxon>
        <taxon>Streptophyta</taxon>
        <taxon>Embryophyta</taxon>
        <taxon>Tracheophyta</taxon>
        <taxon>Spermatophyta</taxon>
        <taxon>Magnoliopsida</taxon>
        <taxon>Liliopsida</taxon>
        <taxon>Poales</taxon>
        <taxon>Poaceae</taxon>
        <taxon>PACMAD clade</taxon>
        <taxon>Chloridoideae</taxon>
        <taxon>Eragrostideae</taxon>
        <taxon>Eragrostidinae</taxon>
        <taxon>Eragrostis</taxon>
    </lineage>
</organism>
<reference evidence="1 2" key="1">
    <citation type="journal article" date="2019" name="Sci. Rep.">
        <title>A high-quality genome of Eragrostis curvula grass provides insights into Poaceae evolution and supports new strategies to enhance forage quality.</title>
        <authorList>
            <person name="Carballo J."/>
            <person name="Santos B.A.C.M."/>
            <person name="Zappacosta D."/>
            <person name="Garbus I."/>
            <person name="Selva J.P."/>
            <person name="Gallo C.A."/>
            <person name="Diaz A."/>
            <person name="Albertini E."/>
            <person name="Caccamo M."/>
            <person name="Echenique V."/>
        </authorList>
    </citation>
    <scope>NUCLEOTIDE SEQUENCE [LARGE SCALE GENOMIC DNA]</scope>
    <source>
        <strain evidence="2">cv. Victoria</strain>
        <tissue evidence="1">Leaf</tissue>
    </source>
</reference>
<sequence>MVGRSSMVEEEEEKPVRFADAPSPVRAVLNRPWPAPTVIPPSSPSGKFRTLVATAETIGDPVSTEEFAALEDKEGDDICTKHYKQTARANALTRNYIHEHGCLYMDKKDRFIFNNSVLVEEIRCKYVDIEAMGANTITGGSKSSYLSELALATYNKSRKVCIFTIHCFAFV</sequence>
<name>A0A5J9WIB1_9POAL</name>